<feature type="region of interest" description="Disordered" evidence="1">
    <location>
        <begin position="1"/>
        <end position="45"/>
    </location>
</feature>
<feature type="compositionally biased region" description="Basic and acidic residues" evidence="1">
    <location>
        <begin position="26"/>
        <end position="38"/>
    </location>
</feature>
<evidence type="ECO:0008006" key="3">
    <source>
        <dbReference type="Google" id="ProtNLM"/>
    </source>
</evidence>
<dbReference type="Gene3D" id="2.60.120.260">
    <property type="entry name" value="Galactose-binding domain-like"/>
    <property type="match status" value="1"/>
</dbReference>
<proteinExistence type="evidence at transcript level"/>
<dbReference type="EMBL" id="BT146230">
    <property type="protein sequence ID" value="AFK46024.1"/>
    <property type="molecule type" value="mRNA"/>
</dbReference>
<protein>
    <recommendedName>
        <fullName evidence="3">F5/8 type C domain-containing protein</fullName>
    </recommendedName>
</protein>
<evidence type="ECO:0000256" key="1">
    <source>
        <dbReference type="SAM" id="MobiDB-lite"/>
    </source>
</evidence>
<dbReference type="FunFam" id="2.60.120.260:FF:000110">
    <property type="entry name" value="Peptide-N(4)-(N-acetyl-beta-glucosaminyl)asparagine amidase"/>
    <property type="match status" value="1"/>
</dbReference>
<accession>I3T0I2</accession>
<dbReference type="AlphaFoldDB" id="I3T0I2"/>
<dbReference type="PANTHER" id="PTHR48440">
    <property type="match status" value="1"/>
</dbReference>
<organism evidence="2">
    <name type="scientific">Lotus japonicus</name>
    <name type="common">Lotus corniculatus var. japonicus</name>
    <dbReference type="NCBI Taxonomy" id="34305"/>
    <lineage>
        <taxon>Eukaryota</taxon>
        <taxon>Viridiplantae</taxon>
        <taxon>Streptophyta</taxon>
        <taxon>Embryophyta</taxon>
        <taxon>Tracheophyta</taxon>
        <taxon>Spermatophyta</taxon>
        <taxon>Magnoliopsida</taxon>
        <taxon>eudicotyledons</taxon>
        <taxon>Gunneridae</taxon>
        <taxon>Pentapetalae</taxon>
        <taxon>rosids</taxon>
        <taxon>fabids</taxon>
        <taxon>Fabales</taxon>
        <taxon>Fabaceae</taxon>
        <taxon>Papilionoideae</taxon>
        <taxon>50 kb inversion clade</taxon>
        <taxon>NPAAA clade</taxon>
        <taxon>Hologalegina</taxon>
        <taxon>robinioid clade</taxon>
        <taxon>Loteae</taxon>
        <taxon>Lotus</taxon>
    </lineage>
</organism>
<dbReference type="PANTHER" id="PTHR48440:SF1">
    <property type="entry name" value="PAW DOMAIN-CONTAINING PROTEIN"/>
    <property type="match status" value="1"/>
</dbReference>
<name>I3T0I2_LOTJA</name>
<reference evidence="2" key="1">
    <citation type="submission" date="2012-05" db="EMBL/GenBank/DDBJ databases">
        <authorList>
            <person name="Krishnakumar V."/>
            <person name="Cheung F."/>
            <person name="Xiao Y."/>
            <person name="Chan A."/>
            <person name="Moskal W.A."/>
            <person name="Town C.D."/>
        </authorList>
    </citation>
    <scope>NUCLEOTIDE SEQUENCE</scope>
</reference>
<sequence length="338" mass="38395">MEENQQLERSLHSEDEESLTLPGRRSGNEEWRKSRSEIGSDNLSSSTCPVRLCVDEHVTKIYNAFHPFLYQFIGDELTRSEAVEVLEITKGIILDLSNSPFKKRRTSIDLVLNNSKFQKLLPSFGDLLDALSLEKIVNADGKVEICLAGNPILTSLALPVVLDALDDLIYNLKKSEKYGKNMFLLPLLKLNRLHSGSVIASAEELPFGIVTSAFDGTRISKWEEPNGAKGCWVGYKTFNNNMFELAAYELMSANNAPERDPMDWILEGSNDKGISWQVLDKQTSQFFEDRFQRRTYTINSASFPSNVFRFRFLAVRDINFTSRLQIGSIDLYAKQREI</sequence>
<evidence type="ECO:0000313" key="2">
    <source>
        <dbReference type="EMBL" id="AFK46024.1"/>
    </source>
</evidence>